<proteinExistence type="predicted"/>
<evidence type="ECO:0000313" key="2">
    <source>
        <dbReference type="Proteomes" id="UP000265520"/>
    </source>
</evidence>
<dbReference type="GO" id="GO:0004519">
    <property type="term" value="F:endonuclease activity"/>
    <property type="evidence" value="ECO:0007669"/>
    <property type="project" value="UniProtKB-KW"/>
</dbReference>
<accession>A0A392UA70</accession>
<comment type="caution">
    <text evidence="1">The sequence shown here is derived from an EMBL/GenBank/DDBJ whole genome shotgun (WGS) entry which is preliminary data.</text>
</comment>
<dbReference type="AlphaFoldDB" id="A0A392UA70"/>
<dbReference type="GO" id="GO:0004527">
    <property type="term" value="F:exonuclease activity"/>
    <property type="evidence" value="ECO:0007669"/>
    <property type="project" value="UniProtKB-KW"/>
</dbReference>
<keyword evidence="1" id="KW-0378">Hydrolase</keyword>
<organism evidence="1 2">
    <name type="scientific">Trifolium medium</name>
    <dbReference type="NCBI Taxonomy" id="97028"/>
    <lineage>
        <taxon>Eukaryota</taxon>
        <taxon>Viridiplantae</taxon>
        <taxon>Streptophyta</taxon>
        <taxon>Embryophyta</taxon>
        <taxon>Tracheophyta</taxon>
        <taxon>Spermatophyta</taxon>
        <taxon>Magnoliopsida</taxon>
        <taxon>eudicotyledons</taxon>
        <taxon>Gunneridae</taxon>
        <taxon>Pentapetalae</taxon>
        <taxon>rosids</taxon>
        <taxon>fabids</taxon>
        <taxon>Fabales</taxon>
        <taxon>Fabaceae</taxon>
        <taxon>Papilionoideae</taxon>
        <taxon>50 kb inversion clade</taxon>
        <taxon>NPAAA clade</taxon>
        <taxon>Hologalegina</taxon>
        <taxon>IRL clade</taxon>
        <taxon>Trifolieae</taxon>
        <taxon>Trifolium</taxon>
    </lineage>
</organism>
<dbReference type="EMBL" id="LXQA010753878">
    <property type="protein sequence ID" value="MCI69330.1"/>
    <property type="molecule type" value="Genomic_DNA"/>
</dbReference>
<evidence type="ECO:0000313" key="1">
    <source>
        <dbReference type="EMBL" id="MCI69330.1"/>
    </source>
</evidence>
<protein>
    <submittedName>
        <fullName evidence="1">Endonuclease/exonuclease/phosphatase family protein</fullName>
    </submittedName>
</protein>
<sequence length="62" mass="6915">MNAFREFVEVMAVVDLPVLGNKFSWFSSDGKAMSRLDRFLISEGFLRVVFPANGSVTVTSQI</sequence>
<name>A0A392UA70_9FABA</name>
<feature type="non-terminal residue" evidence="1">
    <location>
        <position position="62"/>
    </location>
</feature>
<reference evidence="1 2" key="1">
    <citation type="journal article" date="2018" name="Front. Plant Sci.">
        <title>Red Clover (Trifolium pratense) and Zigzag Clover (T. medium) - A Picture of Genomic Similarities and Differences.</title>
        <authorList>
            <person name="Dluhosova J."/>
            <person name="Istvanek J."/>
            <person name="Nedelnik J."/>
            <person name="Repkova J."/>
        </authorList>
    </citation>
    <scope>NUCLEOTIDE SEQUENCE [LARGE SCALE GENOMIC DNA]</scope>
    <source>
        <strain evidence="2">cv. 10/8</strain>
        <tissue evidence="1">Leaf</tissue>
    </source>
</reference>
<keyword evidence="1" id="KW-0540">Nuclease</keyword>
<dbReference type="Proteomes" id="UP000265520">
    <property type="component" value="Unassembled WGS sequence"/>
</dbReference>
<keyword evidence="1" id="KW-0269">Exonuclease</keyword>
<keyword evidence="2" id="KW-1185">Reference proteome</keyword>
<keyword evidence="1" id="KW-0255">Endonuclease</keyword>